<organism evidence="1">
    <name type="scientific">uncultured Caudovirales phage</name>
    <dbReference type="NCBI Taxonomy" id="2100421"/>
    <lineage>
        <taxon>Viruses</taxon>
        <taxon>Duplodnaviria</taxon>
        <taxon>Heunggongvirae</taxon>
        <taxon>Uroviricota</taxon>
        <taxon>Caudoviricetes</taxon>
        <taxon>Peduoviridae</taxon>
        <taxon>Maltschvirus</taxon>
        <taxon>Maltschvirus maltsch</taxon>
    </lineage>
</organism>
<accession>A0A6J5KMA2</accession>
<gene>
    <name evidence="1" type="ORF">UFOVP28_68</name>
</gene>
<evidence type="ECO:0000313" key="1">
    <source>
        <dbReference type="EMBL" id="CAB4122901.1"/>
    </source>
</evidence>
<protein>
    <submittedName>
        <fullName evidence="1">Uncharacterized protein</fullName>
    </submittedName>
</protein>
<name>A0A6J5KMA2_9CAUD</name>
<proteinExistence type="predicted"/>
<sequence length="98" mass="11069">MRSNLLYEDHALDFYPGSMHREAIFYSITFPDFPEIGAIKEPTMGEALATAEINLSWAIRRRMENNLLIPWASAPDSIEGEICMIKASPTPPIIQSEE</sequence>
<dbReference type="EMBL" id="LR796165">
    <property type="protein sequence ID" value="CAB4122901.1"/>
    <property type="molecule type" value="Genomic_DNA"/>
</dbReference>
<reference evidence="1" key="1">
    <citation type="submission" date="2020-04" db="EMBL/GenBank/DDBJ databases">
        <authorList>
            <person name="Chiriac C."/>
            <person name="Salcher M."/>
            <person name="Ghai R."/>
            <person name="Kavagutti S V."/>
        </authorList>
    </citation>
    <scope>NUCLEOTIDE SEQUENCE</scope>
</reference>